<organism evidence="12 13">
    <name type="scientific">Brassica napus</name>
    <name type="common">Rape</name>
    <dbReference type="NCBI Taxonomy" id="3708"/>
    <lineage>
        <taxon>Eukaryota</taxon>
        <taxon>Viridiplantae</taxon>
        <taxon>Streptophyta</taxon>
        <taxon>Embryophyta</taxon>
        <taxon>Tracheophyta</taxon>
        <taxon>Spermatophyta</taxon>
        <taxon>Magnoliopsida</taxon>
        <taxon>eudicotyledons</taxon>
        <taxon>Gunneridae</taxon>
        <taxon>Pentapetalae</taxon>
        <taxon>rosids</taxon>
        <taxon>malvids</taxon>
        <taxon>Brassicales</taxon>
        <taxon>Brassicaceae</taxon>
        <taxon>Brassiceae</taxon>
        <taxon>Brassica</taxon>
    </lineage>
</organism>
<feature type="active site" description="Nucleophile" evidence="10">
    <location>
        <position position="440"/>
    </location>
</feature>
<evidence type="ECO:0000313" key="12">
    <source>
        <dbReference type="EMBL" id="KAH0899968.1"/>
    </source>
</evidence>
<evidence type="ECO:0000256" key="4">
    <source>
        <dbReference type="ARBA" id="ARBA00011738"/>
    </source>
</evidence>
<comment type="subcellular location">
    <subcellularLocation>
        <location evidence="2">Vacuole</location>
    </subcellularLocation>
</comment>
<dbReference type="SUPFAM" id="SSF51445">
    <property type="entry name" value="(Trans)glycosidases"/>
    <property type="match status" value="2"/>
</dbReference>
<evidence type="ECO:0000256" key="6">
    <source>
        <dbReference type="ARBA" id="ARBA00022554"/>
    </source>
</evidence>
<dbReference type="InterPro" id="IPR001360">
    <property type="entry name" value="Glyco_hydro_1"/>
</dbReference>
<dbReference type="PROSITE" id="PS00572">
    <property type="entry name" value="GLYCOSYL_HYDROL_F1_1"/>
    <property type="match status" value="2"/>
</dbReference>
<dbReference type="EMBL" id="JAGKQM010000012">
    <property type="protein sequence ID" value="KAH0899968.1"/>
    <property type="molecule type" value="Genomic_DNA"/>
</dbReference>
<evidence type="ECO:0000256" key="8">
    <source>
        <dbReference type="ARBA" id="ARBA00032797"/>
    </source>
</evidence>
<comment type="catalytic activity">
    <reaction evidence="9">
        <text>a thioglucoside + H2O = a sugar + a thiol.</text>
        <dbReference type="EC" id="3.2.1.147"/>
    </reaction>
</comment>
<comment type="subunit">
    <text evidence="4">Homodimer.</text>
</comment>
<dbReference type="PRINTS" id="PR00131">
    <property type="entry name" value="GLHYDRLASE1"/>
</dbReference>
<evidence type="ECO:0000313" key="13">
    <source>
        <dbReference type="Proteomes" id="UP000824890"/>
    </source>
</evidence>
<dbReference type="EC" id="3.2.1.147" evidence="5"/>
<accession>A0ABQ8B5K2</accession>
<evidence type="ECO:0000256" key="2">
    <source>
        <dbReference type="ARBA" id="ARBA00004116"/>
    </source>
</evidence>
<feature type="signal peptide" evidence="11">
    <location>
        <begin position="1"/>
        <end position="38"/>
    </location>
</feature>
<gene>
    <name evidence="12" type="ORF">HID58_049536</name>
</gene>
<evidence type="ECO:0000256" key="1">
    <source>
        <dbReference type="ARBA" id="ARBA00003014"/>
    </source>
</evidence>
<feature type="active site" description="Nucleophile" evidence="10">
    <location>
        <position position="860"/>
    </location>
</feature>
<evidence type="ECO:0000256" key="5">
    <source>
        <dbReference type="ARBA" id="ARBA00012250"/>
    </source>
</evidence>
<sequence>MLWAQGSTQHNTYINILTMKLLHGLALVFLLAAASCKADEEITCEENNPFTCSNTDILSSKNFGKDFIFGIEGGRGRGVNVWDGFSHRYPEKSGSDLKNGDTTCESYTRWQKDVDVMGELNATGYRFSFAWSRIIPKGKVSRGVNQGGLDYYHKLIDALLEKNITPFVTLFHWDLPQTLQDEYEGFLDRQIIQDFKDYADLCFKEFGGKVKHWITINQLYTVPTRGYAVGTDAPGRCSPMVDTKHRCYGGNSSTEPYIVAHNQLLAHATVVDLYRTKYKFQKGKIGPVMITRWFLPFDESDPASIEAAERMNQFFHGWYMEPLTKGRYPDIMRQIVGSRLPNFTEEEAELVAGSYDFLGLNYYVTQYAQPKPNPYPSETHTAMMDAGVKLTYDNSRGEFLGPLFVEDEVNGNSYYYPKGIYYVMDYFKTKYGDPLIYVTENGFSTPSSENREQAIADYKRIDYLCSHLCFLRKVIKEKGVNVRGYFAWALGDNYEFCKGFTVRFGLSYVNWEDLDDRNLKESGKWYQRFINGTVKNSVKQDFLRSSLSSQRNKSSTPPSLISDPSGFRIVVFRPFVSEVIAARFKESDSNGLRCEGVNQGGLDYYHKLLDALLEKNITPFVTLFHWDLPQTLQDEYEGFLDRQIIQNFKDYADLCFKEFGGKVKHWITINQLYTVPTRGYAIRTDAPGRCSPMVYTKHRCYGGNSSTEAYIVAHNQLLAHATVADHYRKNYAVSSLDIAKKGKIGPVMITRWFLPYDESDPASIEAAERMNQFFHGWYMEPLTKGRYPDIMRQNVGSRLPNFTEEEAALVADNNSRGEFLGPLFVEDKVNGNSYYYPKGIYYVMDYFKTKYGDPLIYVTENGFSTPSEETREQAFADYKRIDYLCSHLCFLRKVIKEKGVNVRGYFAWALGDNYEFCKGFTVRFGLSYVNWEDLDDRNLKESGKWYQRFINGTVKNAVKQDFLRSSLSSQSQKKRLADA</sequence>
<dbReference type="Proteomes" id="UP000824890">
    <property type="component" value="Unassembled WGS sequence"/>
</dbReference>
<comment type="function">
    <text evidence="1">Degradation of glucosinolates (glucose residue linked by a thioglucoside bound to an amino acid derivative) to glucose, sulfate and any of the products: thiocyanates, isothiocyanates, nitriles, epithionitriles or oxazolidine-2-thiones.</text>
</comment>
<feature type="chain" id="PRO_5047402026" description="thioglucosidase" evidence="11">
    <location>
        <begin position="39"/>
        <end position="979"/>
    </location>
</feature>
<name>A0ABQ8B5K2_BRANA</name>
<evidence type="ECO:0000256" key="9">
    <source>
        <dbReference type="ARBA" id="ARBA00034026"/>
    </source>
</evidence>
<keyword evidence="13" id="KW-1185">Reference proteome</keyword>
<reference evidence="12 13" key="1">
    <citation type="submission" date="2021-05" db="EMBL/GenBank/DDBJ databases">
        <title>Genome Assembly of Synthetic Allotetraploid Brassica napus Reveals Homoeologous Exchanges between Subgenomes.</title>
        <authorList>
            <person name="Davis J.T."/>
        </authorList>
    </citation>
    <scope>NUCLEOTIDE SEQUENCE [LARGE SCALE GENOMIC DNA]</scope>
    <source>
        <strain evidence="13">cv. Da-Ae</strain>
        <tissue evidence="12">Seedling</tissue>
    </source>
</reference>
<dbReference type="PANTHER" id="PTHR10353:SF231">
    <property type="entry name" value="THIOGLUCOSIDASE"/>
    <property type="match status" value="1"/>
</dbReference>
<proteinExistence type="inferred from homology"/>
<protein>
    <recommendedName>
        <fullName evidence="5">thioglucosidase</fullName>
        <ecNumber evidence="5">3.2.1.147</ecNumber>
    </recommendedName>
    <alternativeName>
        <fullName evidence="7">Sinigrinase</fullName>
    </alternativeName>
    <alternativeName>
        <fullName evidence="8">Thioglucosidase</fullName>
    </alternativeName>
</protein>
<dbReference type="PANTHER" id="PTHR10353">
    <property type="entry name" value="GLYCOSYL HYDROLASE"/>
    <property type="match status" value="1"/>
</dbReference>
<evidence type="ECO:0000256" key="11">
    <source>
        <dbReference type="SAM" id="SignalP"/>
    </source>
</evidence>
<comment type="caution">
    <text evidence="12">The sequence shown here is derived from an EMBL/GenBank/DDBJ whole genome shotgun (WGS) entry which is preliminary data.</text>
</comment>
<keyword evidence="11" id="KW-0732">Signal</keyword>
<comment type="similarity">
    <text evidence="3">Belongs to the glycosyl hydrolase 1 family.</text>
</comment>
<dbReference type="InterPro" id="IPR017853">
    <property type="entry name" value="GH"/>
</dbReference>
<dbReference type="Pfam" id="PF00232">
    <property type="entry name" value="Glyco_hydro_1"/>
    <property type="match status" value="3"/>
</dbReference>
<dbReference type="InterPro" id="IPR018120">
    <property type="entry name" value="Glyco_hydro_1_AS"/>
</dbReference>
<evidence type="ECO:0000256" key="3">
    <source>
        <dbReference type="ARBA" id="ARBA00010838"/>
    </source>
</evidence>
<keyword evidence="6" id="KW-0926">Vacuole</keyword>
<dbReference type="Gene3D" id="3.20.20.80">
    <property type="entry name" value="Glycosidases"/>
    <property type="match status" value="2"/>
</dbReference>
<evidence type="ECO:0000256" key="10">
    <source>
        <dbReference type="PROSITE-ProRule" id="PRU10055"/>
    </source>
</evidence>
<evidence type="ECO:0000256" key="7">
    <source>
        <dbReference type="ARBA" id="ARBA00032643"/>
    </source>
</evidence>